<name>X1K7G1_9ZZZZ</name>
<dbReference type="InterPro" id="IPR015947">
    <property type="entry name" value="PUA-like_sf"/>
</dbReference>
<reference evidence="2" key="1">
    <citation type="journal article" date="2014" name="Front. Microbiol.">
        <title>High frequency of phylogenetically diverse reductive dehalogenase-homologous genes in deep subseafloor sedimentary metagenomes.</title>
        <authorList>
            <person name="Kawai M."/>
            <person name="Futagami T."/>
            <person name="Toyoda A."/>
            <person name="Takaki Y."/>
            <person name="Nishi S."/>
            <person name="Hori S."/>
            <person name="Arai W."/>
            <person name="Tsubouchi T."/>
            <person name="Morono Y."/>
            <person name="Uchiyama I."/>
            <person name="Ito T."/>
            <person name="Fujiyama A."/>
            <person name="Inagaki F."/>
            <person name="Takami H."/>
        </authorList>
    </citation>
    <scope>NUCLEOTIDE SEQUENCE</scope>
    <source>
        <strain evidence="2">Expedition CK06-06</strain>
    </source>
</reference>
<evidence type="ECO:0000259" key="1">
    <source>
        <dbReference type="PROSITE" id="PS51787"/>
    </source>
</evidence>
<gene>
    <name evidence="2" type="ORF">S06H3_22713</name>
</gene>
<dbReference type="EMBL" id="BARV01012193">
    <property type="protein sequence ID" value="GAI02498.1"/>
    <property type="molecule type" value="Genomic_DNA"/>
</dbReference>
<organism evidence="2">
    <name type="scientific">marine sediment metagenome</name>
    <dbReference type="NCBI Taxonomy" id="412755"/>
    <lineage>
        <taxon>unclassified sequences</taxon>
        <taxon>metagenomes</taxon>
        <taxon>ecological metagenomes</taxon>
    </lineage>
</organism>
<dbReference type="InterPro" id="IPR046336">
    <property type="entry name" value="Lon_prtase_N_sf"/>
</dbReference>
<dbReference type="AlphaFoldDB" id="X1K7G1"/>
<dbReference type="PANTHER" id="PTHR46732:SF8">
    <property type="entry name" value="ATP-DEPENDENT PROTEASE LA (LON) DOMAIN PROTEIN"/>
    <property type="match status" value="1"/>
</dbReference>
<accession>X1K7G1</accession>
<dbReference type="PANTHER" id="PTHR46732">
    <property type="entry name" value="ATP-DEPENDENT PROTEASE LA (LON) DOMAIN PROTEIN"/>
    <property type="match status" value="1"/>
</dbReference>
<sequence length="188" mass="20851">TMLSVWIAYQNELSILPLRNTIAFPLSILPLAVGIPRSVKLVEEALEGDRLIGLLAVKDSSIEEPEPGQMYEIGTVAKVHQVHRMPDKGLQVIVEGVERFRVKHWVGTEPYLRAEITLASDVVEQDLELDALQRSLRDLAQEVIALSPSLPDEAGKLLNQVQDPRYLTYLVAANVRLQIPDGLSPMLG</sequence>
<dbReference type="InterPro" id="IPR003111">
    <property type="entry name" value="Lon_prtase_N"/>
</dbReference>
<comment type="caution">
    <text evidence="2">The sequence shown here is derived from an EMBL/GenBank/DDBJ whole genome shotgun (WGS) entry which is preliminary data.</text>
</comment>
<protein>
    <recommendedName>
        <fullName evidence="1">Lon N-terminal domain-containing protein</fullName>
    </recommendedName>
</protein>
<dbReference type="PROSITE" id="PS51787">
    <property type="entry name" value="LON_N"/>
    <property type="match status" value="1"/>
</dbReference>
<dbReference type="Pfam" id="PF02190">
    <property type="entry name" value="LON_substr_bdg"/>
    <property type="match status" value="1"/>
</dbReference>
<dbReference type="Gene3D" id="2.30.130.40">
    <property type="entry name" value="LON domain-like"/>
    <property type="match status" value="1"/>
</dbReference>
<dbReference type="SMART" id="SM00464">
    <property type="entry name" value="LON"/>
    <property type="match status" value="1"/>
</dbReference>
<feature type="non-terminal residue" evidence="2">
    <location>
        <position position="1"/>
    </location>
</feature>
<evidence type="ECO:0000313" key="2">
    <source>
        <dbReference type="EMBL" id="GAI02498.1"/>
    </source>
</evidence>
<feature type="domain" description="Lon N-terminal" evidence="1">
    <location>
        <begin position="13"/>
        <end position="188"/>
    </location>
</feature>
<proteinExistence type="predicted"/>
<dbReference type="SUPFAM" id="SSF88697">
    <property type="entry name" value="PUA domain-like"/>
    <property type="match status" value="1"/>
</dbReference>
<dbReference type="Gene3D" id="1.20.58.1480">
    <property type="match status" value="1"/>
</dbReference>